<evidence type="ECO:0000313" key="12">
    <source>
        <dbReference type="EMBL" id="TKC91482.1"/>
    </source>
</evidence>
<dbReference type="InterPro" id="IPR010065">
    <property type="entry name" value="AA_ABC_transptr_permease_3TM"/>
</dbReference>
<feature type="transmembrane region" description="Helical" evidence="10">
    <location>
        <begin position="238"/>
        <end position="256"/>
    </location>
</feature>
<accession>A0A4U1ICX8</accession>
<comment type="subcellular location">
    <subcellularLocation>
        <location evidence="2">Cell inner membrane</location>
        <topology evidence="2">Multi-pass membrane protein</topology>
    </subcellularLocation>
    <subcellularLocation>
        <location evidence="10">Cell membrane</location>
        <topology evidence="10">Multi-pass membrane protein</topology>
    </subcellularLocation>
</comment>
<dbReference type="Gene3D" id="1.10.3720.10">
    <property type="entry name" value="MetI-like"/>
    <property type="match status" value="1"/>
</dbReference>
<evidence type="ECO:0000313" key="13">
    <source>
        <dbReference type="Proteomes" id="UP000305539"/>
    </source>
</evidence>
<evidence type="ECO:0000256" key="4">
    <source>
        <dbReference type="ARBA" id="ARBA00022448"/>
    </source>
</evidence>
<dbReference type="CDD" id="cd06261">
    <property type="entry name" value="TM_PBP2"/>
    <property type="match status" value="1"/>
</dbReference>
<gene>
    <name evidence="12" type="ORF">FAZ69_03185</name>
</gene>
<feature type="transmembrane region" description="Helical" evidence="10">
    <location>
        <begin position="326"/>
        <end position="349"/>
    </location>
</feature>
<evidence type="ECO:0000256" key="10">
    <source>
        <dbReference type="RuleBase" id="RU363032"/>
    </source>
</evidence>
<dbReference type="PANTHER" id="PTHR30614:SF20">
    <property type="entry name" value="GLUTAMINE TRANSPORT SYSTEM PERMEASE PROTEIN GLNP"/>
    <property type="match status" value="1"/>
</dbReference>
<dbReference type="AlphaFoldDB" id="A0A4U1ICX8"/>
<dbReference type="InterPro" id="IPR043429">
    <property type="entry name" value="ArtM/GltK/GlnP/TcyL/YhdX-like"/>
</dbReference>
<feature type="domain" description="ABC transmembrane type-1" evidence="11">
    <location>
        <begin position="161"/>
        <end position="355"/>
    </location>
</feature>
<feature type="transmembrane region" description="Helical" evidence="10">
    <location>
        <begin position="209"/>
        <end position="226"/>
    </location>
</feature>
<dbReference type="PROSITE" id="PS50928">
    <property type="entry name" value="ABC_TM1"/>
    <property type="match status" value="1"/>
</dbReference>
<name>A0A4U1ICX8_9BURK</name>
<evidence type="ECO:0000256" key="8">
    <source>
        <dbReference type="ARBA" id="ARBA00022989"/>
    </source>
</evidence>
<proteinExistence type="inferred from homology"/>
<sequence length="370" mass="39683">MITASPANPDVFSPDALSPAPPSRALAFASLALSLVLLFAVGSIGGVATSHTEAHSIGHTIGLVLSTAGVLAGASVLWFAFRSVKASLKSAQESRLRETLAARASAEIARQDALISFSLATALAIGIALVLIVTMNDASIEKTFLRWDLIQDSSLDVLRAFGMNVWLAVVSQCFVLVFGLALAVARMVPGRAGRPVRALAIAYIDTMRAVPAIIVLYLVGFGLPIAKIPVLSDLPPEWFAVLALTLTFSAYVAEIYRSGIESIHMSQWSTTRSLGFSYAQTLRYVILPQAVRRVIPPLLSAFIALQKDTSLVNIIGTMDAFNQAKFYASANFNLSSVTVVAVLFVIFTIPQTRFVDWMLSRGVALRLGRK</sequence>
<keyword evidence="7" id="KW-0029">Amino-acid transport</keyword>
<dbReference type="SUPFAM" id="SSF161098">
    <property type="entry name" value="MetI-like"/>
    <property type="match status" value="1"/>
</dbReference>
<feature type="transmembrane region" description="Helical" evidence="10">
    <location>
        <begin position="25"/>
        <end position="48"/>
    </location>
</feature>
<evidence type="ECO:0000256" key="3">
    <source>
        <dbReference type="ARBA" id="ARBA00010072"/>
    </source>
</evidence>
<dbReference type="GO" id="GO:0022857">
    <property type="term" value="F:transmembrane transporter activity"/>
    <property type="evidence" value="ECO:0007669"/>
    <property type="project" value="InterPro"/>
</dbReference>
<keyword evidence="9 10" id="KW-0472">Membrane</keyword>
<dbReference type="PANTHER" id="PTHR30614">
    <property type="entry name" value="MEMBRANE COMPONENT OF AMINO ACID ABC TRANSPORTER"/>
    <property type="match status" value="1"/>
</dbReference>
<evidence type="ECO:0000256" key="6">
    <source>
        <dbReference type="ARBA" id="ARBA00022692"/>
    </source>
</evidence>
<comment type="similarity">
    <text evidence="3">Belongs to the binding-protein-dependent transport system permease family. HisMQ subfamily.</text>
</comment>
<dbReference type="NCBIfam" id="TIGR01726">
    <property type="entry name" value="HEQRo_perm_3TM"/>
    <property type="match status" value="1"/>
</dbReference>
<evidence type="ECO:0000256" key="2">
    <source>
        <dbReference type="ARBA" id="ARBA00004429"/>
    </source>
</evidence>
<evidence type="ECO:0000256" key="5">
    <source>
        <dbReference type="ARBA" id="ARBA00022475"/>
    </source>
</evidence>
<dbReference type="EMBL" id="SWJE01000002">
    <property type="protein sequence ID" value="TKC91482.1"/>
    <property type="molecule type" value="Genomic_DNA"/>
</dbReference>
<protein>
    <submittedName>
        <fullName evidence="12">Amino acid ABC transporter permease</fullName>
    </submittedName>
</protein>
<comment type="caution">
    <text evidence="12">The sequence shown here is derived from an EMBL/GenBank/DDBJ whole genome shotgun (WGS) entry which is preliminary data.</text>
</comment>
<feature type="transmembrane region" description="Helical" evidence="10">
    <location>
        <begin position="113"/>
        <end position="135"/>
    </location>
</feature>
<evidence type="ECO:0000256" key="1">
    <source>
        <dbReference type="ARBA" id="ARBA00003159"/>
    </source>
</evidence>
<reference evidence="12 13" key="1">
    <citation type="submission" date="2019-04" db="EMBL/GenBank/DDBJ databases">
        <title>Trinickia sp. 7GSK02, isolated from subtropical forest soil.</title>
        <authorList>
            <person name="Gao Z.-H."/>
            <person name="Qiu L.-H."/>
        </authorList>
    </citation>
    <scope>NUCLEOTIDE SEQUENCE [LARGE SCALE GENOMIC DNA]</scope>
    <source>
        <strain evidence="12 13">7GSK02</strain>
    </source>
</reference>
<evidence type="ECO:0000259" key="11">
    <source>
        <dbReference type="PROSITE" id="PS50928"/>
    </source>
</evidence>
<keyword evidence="13" id="KW-1185">Reference proteome</keyword>
<dbReference type="Proteomes" id="UP000305539">
    <property type="component" value="Unassembled WGS sequence"/>
</dbReference>
<keyword evidence="5" id="KW-1003">Cell membrane</keyword>
<dbReference type="InterPro" id="IPR035906">
    <property type="entry name" value="MetI-like_sf"/>
</dbReference>
<organism evidence="12 13">
    <name type="scientific">Trinickia terrae</name>
    <dbReference type="NCBI Taxonomy" id="2571161"/>
    <lineage>
        <taxon>Bacteria</taxon>
        <taxon>Pseudomonadati</taxon>
        <taxon>Pseudomonadota</taxon>
        <taxon>Betaproteobacteria</taxon>
        <taxon>Burkholderiales</taxon>
        <taxon>Burkholderiaceae</taxon>
        <taxon>Trinickia</taxon>
    </lineage>
</organism>
<feature type="transmembrane region" description="Helical" evidence="10">
    <location>
        <begin position="165"/>
        <end position="188"/>
    </location>
</feature>
<evidence type="ECO:0000256" key="9">
    <source>
        <dbReference type="ARBA" id="ARBA00023136"/>
    </source>
</evidence>
<keyword evidence="4 10" id="KW-0813">Transport</keyword>
<dbReference type="GO" id="GO:0043190">
    <property type="term" value="C:ATP-binding cassette (ABC) transporter complex"/>
    <property type="evidence" value="ECO:0007669"/>
    <property type="project" value="InterPro"/>
</dbReference>
<comment type="function">
    <text evidence="1">Part of the binding-protein-dependent transport system for glutamine; probably responsible for the translocation of the substrate across the membrane.</text>
</comment>
<dbReference type="RefSeq" id="WP_136892520.1">
    <property type="nucleotide sequence ID" value="NZ_SWJE01000002.1"/>
</dbReference>
<keyword evidence="6 10" id="KW-0812">Transmembrane</keyword>
<dbReference type="InterPro" id="IPR000515">
    <property type="entry name" value="MetI-like"/>
</dbReference>
<keyword evidence="8 10" id="KW-1133">Transmembrane helix</keyword>
<dbReference type="GO" id="GO:0006865">
    <property type="term" value="P:amino acid transport"/>
    <property type="evidence" value="ECO:0007669"/>
    <property type="project" value="UniProtKB-KW"/>
</dbReference>
<feature type="transmembrane region" description="Helical" evidence="10">
    <location>
        <begin position="60"/>
        <end position="81"/>
    </location>
</feature>
<dbReference type="OrthoDB" id="9814902at2"/>
<dbReference type="Pfam" id="PF00528">
    <property type="entry name" value="BPD_transp_1"/>
    <property type="match status" value="1"/>
</dbReference>
<evidence type="ECO:0000256" key="7">
    <source>
        <dbReference type="ARBA" id="ARBA00022970"/>
    </source>
</evidence>